<dbReference type="NCBIfam" id="TIGR00229">
    <property type="entry name" value="sensory_box"/>
    <property type="match status" value="1"/>
</dbReference>
<dbReference type="InterPro" id="IPR005561">
    <property type="entry name" value="ANTAR"/>
</dbReference>
<evidence type="ECO:0000256" key="1">
    <source>
        <dbReference type="ARBA" id="ARBA00022679"/>
    </source>
</evidence>
<dbReference type="Pfam" id="PF00989">
    <property type="entry name" value="PAS"/>
    <property type="match status" value="1"/>
</dbReference>
<dbReference type="Pfam" id="PF03861">
    <property type="entry name" value="ANTAR"/>
    <property type="match status" value="1"/>
</dbReference>
<dbReference type="SUPFAM" id="SSF52172">
    <property type="entry name" value="CheY-like"/>
    <property type="match status" value="1"/>
</dbReference>
<dbReference type="Gene3D" id="3.30.450.20">
    <property type="entry name" value="PAS domain"/>
    <property type="match status" value="1"/>
</dbReference>
<dbReference type="Proteomes" id="UP000437736">
    <property type="component" value="Unassembled WGS sequence"/>
</dbReference>
<keyword evidence="1" id="KW-0808">Transferase</keyword>
<evidence type="ECO:0000313" key="6">
    <source>
        <dbReference type="EMBL" id="MST34156.1"/>
    </source>
</evidence>
<dbReference type="InterPro" id="IPR029016">
    <property type="entry name" value="GAF-like_dom_sf"/>
</dbReference>
<keyword evidence="2" id="KW-0418">Kinase</keyword>
<comment type="caution">
    <text evidence="6">The sequence shown here is derived from an EMBL/GenBank/DDBJ whole genome shotgun (WGS) entry which is preliminary data.</text>
</comment>
<dbReference type="InterPro" id="IPR003018">
    <property type="entry name" value="GAF"/>
</dbReference>
<organism evidence="6 7">
    <name type="scientific">Acidiferrimicrobium australe</name>
    <dbReference type="NCBI Taxonomy" id="2664430"/>
    <lineage>
        <taxon>Bacteria</taxon>
        <taxon>Bacillati</taxon>
        <taxon>Actinomycetota</taxon>
        <taxon>Acidimicrobiia</taxon>
        <taxon>Acidimicrobiales</taxon>
        <taxon>Acidimicrobiaceae</taxon>
        <taxon>Acidiferrimicrobium</taxon>
    </lineage>
</organism>
<dbReference type="SMART" id="SM00065">
    <property type="entry name" value="GAF"/>
    <property type="match status" value="1"/>
</dbReference>
<dbReference type="InterPro" id="IPR011006">
    <property type="entry name" value="CheY-like_superfamily"/>
</dbReference>
<dbReference type="CDD" id="cd00130">
    <property type="entry name" value="PAS"/>
    <property type="match status" value="1"/>
</dbReference>
<evidence type="ECO:0000259" key="5">
    <source>
        <dbReference type="PROSITE" id="PS50921"/>
    </source>
</evidence>
<feature type="domain" description="ANTAR" evidence="5">
    <location>
        <begin position="261"/>
        <end position="322"/>
    </location>
</feature>
<sequence>VPDGRILYTNPAACALLRASAAEISRRGRQGFAPPGDPQWKAAVEERARTGRVHFVGPMLRADGSRFVAEVSSSIFTGADGQEHAIVIIRDSTRQIRLQQRSSALQEITGALLAGASSDEVLTMVGHHARLLLDASDAAIFTAGEAPGHVVVAAVDGRAITALAGRDYGPTSLAARTMAQRCSVVVDDLTEAATTSDGRRVGLGPGILAPIVAGTRAFGALMVGAEPGSPPYDGGDLEDVRVFAESAAVALELGEARAAVEAAHRRTAEQLQRALESRIVLEQAKGFIAASRGVGPDEAFARLRGFARRHNASVHETASRVMDRTLLP</sequence>
<dbReference type="Gene3D" id="1.10.10.10">
    <property type="entry name" value="Winged helix-like DNA-binding domain superfamily/Winged helix DNA-binding domain"/>
    <property type="match status" value="1"/>
</dbReference>
<dbReference type="SUPFAM" id="SSF55785">
    <property type="entry name" value="PYP-like sensor domain (PAS domain)"/>
    <property type="match status" value="1"/>
</dbReference>
<evidence type="ECO:0000313" key="7">
    <source>
        <dbReference type="Proteomes" id="UP000437736"/>
    </source>
</evidence>
<keyword evidence="3" id="KW-0805">Transcription regulation</keyword>
<keyword evidence="7" id="KW-1185">Reference proteome</keyword>
<dbReference type="EMBL" id="WJHE01000875">
    <property type="protein sequence ID" value="MST34156.1"/>
    <property type="molecule type" value="Genomic_DNA"/>
</dbReference>
<name>A0ABW9QWX7_9ACTN</name>
<keyword evidence="4" id="KW-0804">Transcription</keyword>
<accession>A0ABW9QWX7</accession>
<dbReference type="SMART" id="SM01012">
    <property type="entry name" value="ANTAR"/>
    <property type="match status" value="1"/>
</dbReference>
<protein>
    <submittedName>
        <fullName evidence="6">ANTAR domain-containing protein</fullName>
    </submittedName>
</protein>
<dbReference type="Gene3D" id="3.30.450.40">
    <property type="match status" value="1"/>
</dbReference>
<dbReference type="InterPro" id="IPR000014">
    <property type="entry name" value="PAS"/>
</dbReference>
<reference evidence="6 7" key="1">
    <citation type="submission" date="2019-11" db="EMBL/GenBank/DDBJ databases">
        <title>Acidiferrimicrobium australis gen. nov., sp. nov., an acidophilic and obligately heterotrophic, member of the Actinobacteria that catalyses dissimilatory oxido- reduction of iron isolated from metal-rich acidic water in Chile.</title>
        <authorList>
            <person name="Gonzalez D."/>
            <person name="Huber K."/>
            <person name="Hedrich S."/>
            <person name="Rojas-Villalobos C."/>
            <person name="Quatrini R."/>
            <person name="Dinamarca M.A."/>
            <person name="Schwarz A."/>
            <person name="Canales C."/>
            <person name="Nancucheo I."/>
        </authorList>
    </citation>
    <scope>NUCLEOTIDE SEQUENCE [LARGE SCALE GENOMIC DNA]</scope>
    <source>
        <strain evidence="6 7">USS-CCA1</strain>
    </source>
</reference>
<evidence type="ECO:0000256" key="2">
    <source>
        <dbReference type="ARBA" id="ARBA00022777"/>
    </source>
</evidence>
<evidence type="ECO:0000256" key="4">
    <source>
        <dbReference type="ARBA" id="ARBA00023163"/>
    </source>
</evidence>
<dbReference type="InterPro" id="IPR036388">
    <property type="entry name" value="WH-like_DNA-bd_sf"/>
</dbReference>
<dbReference type="SUPFAM" id="SSF55781">
    <property type="entry name" value="GAF domain-like"/>
    <property type="match status" value="1"/>
</dbReference>
<feature type="non-terminal residue" evidence="6">
    <location>
        <position position="1"/>
    </location>
</feature>
<proteinExistence type="predicted"/>
<dbReference type="InterPro" id="IPR013767">
    <property type="entry name" value="PAS_fold"/>
</dbReference>
<dbReference type="PROSITE" id="PS50921">
    <property type="entry name" value="ANTAR"/>
    <property type="match status" value="1"/>
</dbReference>
<gene>
    <name evidence="6" type="ORF">GHK86_15675</name>
</gene>
<dbReference type="Pfam" id="PF13185">
    <property type="entry name" value="GAF_2"/>
    <property type="match status" value="1"/>
</dbReference>
<dbReference type="InterPro" id="IPR035965">
    <property type="entry name" value="PAS-like_dom_sf"/>
</dbReference>
<evidence type="ECO:0000256" key="3">
    <source>
        <dbReference type="ARBA" id="ARBA00023015"/>
    </source>
</evidence>